<evidence type="ECO:0000313" key="29">
    <source>
        <dbReference type="EMBL" id="UCR92531.1"/>
    </source>
</evidence>
<keyword evidence="11" id="KW-0547">Nucleotide-binding</keyword>
<evidence type="ECO:0000256" key="3">
    <source>
        <dbReference type="ARBA" id="ARBA00012494"/>
    </source>
</evidence>
<evidence type="ECO:0000256" key="23">
    <source>
        <dbReference type="ARBA" id="ARBA00031012"/>
    </source>
</evidence>
<name>A0A8K1J6W3_9RHAB</name>
<evidence type="ECO:0000256" key="20">
    <source>
        <dbReference type="ARBA" id="ARBA00024499"/>
    </source>
</evidence>
<comment type="catalytic activity">
    <reaction evidence="24">
        <text>a 5'-end (5'-triphosphoguanosine)-adenylyl-adenylyl-cytidylyl-adenosine in mRNA + S-adenosyl-L-methionine = a 5'-end (5'-triphosphoguanosine)-(2'-O-methyladenylyl)-adenylyl-cytidylyl-adenosine in mRNA + S-adenosyl-L-homocysteine + H(+)</text>
        <dbReference type="Rhea" id="RHEA:65380"/>
        <dbReference type="Rhea" id="RHEA-COMP:16797"/>
        <dbReference type="Rhea" id="RHEA-COMP:16801"/>
        <dbReference type="ChEBI" id="CHEBI:15378"/>
        <dbReference type="ChEBI" id="CHEBI:57856"/>
        <dbReference type="ChEBI" id="CHEBI:59789"/>
        <dbReference type="ChEBI" id="CHEBI:156482"/>
        <dbReference type="ChEBI" id="CHEBI:156484"/>
    </reaction>
</comment>
<keyword evidence="30" id="KW-1185">Reference proteome</keyword>
<evidence type="ECO:0000256" key="11">
    <source>
        <dbReference type="ARBA" id="ARBA00022741"/>
    </source>
</evidence>
<dbReference type="Pfam" id="PF00946">
    <property type="entry name" value="Mononeg_RNA_pol"/>
    <property type="match status" value="1"/>
</dbReference>
<dbReference type="EC" id="2.1.1.375" evidence="21"/>
<evidence type="ECO:0000256" key="8">
    <source>
        <dbReference type="ARBA" id="ARBA00022679"/>
    </source>
</evidence>
<evidence type="ECO:0000313" key="30">
    <source>
        <dbReference type="Proteomes" id="UP001157423"/>
    </source>
</evidence>
<evidence type="ECO:0000256" key="22">
    <source>
        <dbReference type="ARBA" id="ARBA00030436"/>
    </source>
</evidence>
<dbReference type="Pfam" id="PF14314">
    <property type="entry name" value="Methyltrans_Mon_2nd"/>
    <property type="match status" value="1"/>
</dbReference>
<evidence type="ECO:0000256" key="5">
    <source>
        <dbReference type="ARBA" id="ARBA00022484"/>
    </source>
</evidence>
<proteinExistence type="predicted"/>
<evidence type="ECO:0000259" key="27">
    <source>
        <dbReference type="PROSITE" id="PS50526"/>
    </source>
</evidence>
<comment type="catalytic activity">
    <reaction evidence="19">
        <text>a 5'-end triphospho-adenylyl-adenylyl-cytidylyl-adenosine in mRNA + GDP + H(+) = a 5'-end (5'-triphosphoguanosine)-adenylyl-adenylyl-cytidylyl-adenosine in mRNA + diphosphate</text>
        <dbReference type="Rhea" id="RHEA:65436"/>
        <dbReference type="Rhea" id="RHEA-COMP:16797"/>
        <dbReference type="Rhea" id="RHEA-COMP:16799"/>
        <dbReference type="ChEBI" id="CHEBI:15378"/>
        <dbReference type="ChEBI" id="CHEBI:33019"/>
        <dbReference type="ChEBI" id="CHEBI:58189"/>
        <dbReference type="ChEBI" id="CHEBI:156484"/>
        <dbReference type="ChEBI" id="CHEBI:156503"/>
        <dbReference type="EC" id="2.7.7.88"/>
    </reaction>
</comment>
<keyword evidence="12" id="KW-0378">Hydrolase</keyword>
<evidence type="ECO:0000256" key="10">
    <source>
        <dbReference type="ARBA" id="ARBA00022695"/>
    </source>
</evidence>
<dbReference type="InterPro" id="IPR039736">
    <property type="entry name" value="L_poly_C"/>
</dbReference>
<keyword evidence="18" id="KW-0511">Multifunctional enzyme</keyword>
<keyword evidence="15" id="KW-0693">Viral RNA replication</keyword>
<comment type="catalytic activity">
    <reaction evidence="20">
        <text>a 5'-end (5'-triphosphoguanosine)-(2'-O-methyladenylyl)-adenylyl-cytidylyl-adenosine in mRNA + S-adenosyl-L-methionine = a 5'-end (N(7)-methyl 5'-triphosphoguanosine)-(2'-O-methyladenylyl)-adenylyl-cytidylyl-adenosine in mRNA + S-adenosyl-L-homocysteine</text>
        <dbReference type="Rhea" id="RHEA:65440"/>
        <dbReference type="Rhea" id="RHEA-COMP:16798"/>
        <dbReference type="Rhea" id="RHEA-COMP:16801"/>
        <dbReference type="ChEBI" id="CHEBI:57856"/>
        <dbReference type="ChEBI" id="CHEBI:59789"/>
        <dbReference type="ChEBI" id="CHEBI:156482"/>
        <dbReference type="ChEBI" id="CHEBI:156483"/>
    </reaction>
</comment>
<comment type="subcellular location">
    <subcellularLocation>
        <location evidence="1">Host cytoplasm</location>
    </subcellularLocation>
    <subcellularLocation>
        <location evidence="2">Virion</location>
    </subcellularLocation>
</comment>
<keyword evidence="10" id="KW-0548">Nucleotidyltransferase</keyword>
<evidence type="ECO:0000256" key="16">
    <source>
        <dbReference type="ARBA" id="ARBA00023042"/>
    </source>
</evidence>
<evidence type="ECO:0000256" key="15">
    <source>
        <dbReference type="ARBA" id="ARBA00022953"/>
    </source>
</evidence>
<evidence type="ECO:0000256" key="21">
    <source>
        <dbReference type="ARBA" id="ARBA00026099"/>
    </source>
</evidence>
<dbReference type="InterPro" id="IPR048397">
    <property type="entry name" value="Methyltrans_Mon_CD"/>
</dbReference>
<keyword evidence="8" id="KW-0808">Transferase</keyword>
<keyword evidence="6" id="KW-0489">Methyltransferase</keyword>
<sequence>MDQFTDFDYSDEFGYEHVEDDMGTFDIEDIFDQETDEFMGQFESKKEEGMMFLNSKDYSLNSALLIDEMDEFLLHMMCPRTITRWAQPVFDTRREFFTKVFNASSVLPPSENHRWFGDVNMRLPENTKEISALLRKTEKDADMTSCVVTSFLKTWLKKDFQFLPKKDLDVSILKWGAFYLDLHWLTMAVNASSKEELDILIKDKLGEIKTSKEGTILGASYKTGNFGKVSLSHGMVYFHSDRILIDRNFLLMMKDTYAARFQTMLSMVGRHDSKFPLRAVPLLQSIYEVGDALLSMYGNTTYDVLKLLEPTCNLRMTQLAQKYRPLMPEMPDFKNHVETSLGILDKSHPGSGDLFKPILTEDDVEIVLMIYGSFRHWGHPFIDYKAGLKKLYAQTTAKREIDDEYAQALASDLALIVLESEFKKRKEWSVDKDELMRGKPSDFQFPQNDLRYYIMNDIWPVPSVLESYGDKFHLLPLKACFKIPDMFDPSIIYSDKSHSMNYSEILSHLSSFPGKPIPTKKVLTTLLKTEATDWKAFLKEVDERGLDKEYLVIGLREKEREIKILGRFFSLMSWKLRDYFVITEYLIKQHFIPLFAGLTMADDLTTVIKKMMDNANGQGLDDYDFISIANHLDYEKWNNFQRMLSTKYVFRVMGQFLGYPSLIERTHEFFENSFFYHPGRSDLMQIRAGQIENVDGEFVCWYGQAGGLEGLRQKGWCILNLLVIRREGRHRTTKIKCLAQGDNQVICTQYKLEKTRNTEEIKANLAKVVENNRIILSKVEEGTTKLGLSINKDETMQSADYLNYGKMTIFRGNLRVVECKRYGRTTCTTNDQLPTLSSIMSTVSTNSLTVAHASGGPINAMFHYNYLGNFVRNLIEMHNPALRNSIKSLLRTPEKLSLRGYKIAAIYLDPSLGGSCGMALTRFLIRQFPDPITESLTFLKMVFKGTDDYELKQLMIQMGNPYIVPGETMDYSKLIESPISLNLKSGIDPVTIIKDRIKASLQETCSEIQHKLIRESIIYGKEEEAGLITFLTSIKPLFPRFISQYKSCTFMGITDSIVGLFQNSRTIRSFFKHKLEKEIDKVIVKSEMITYSSLLKIGYDSGRDDIWDCSATHADFLRTRSWGDEIIGATVPHPAEMFGDFDRATGFCPKCLDEGSNQTYISLLLPNGLKDYWSSRGPYSAYLGSNTSESTSILQPWEKTTDIPFIKRAAALREAINWFIAPESTLAKSIYQNLESITGVSWEKTTKGFLRTGSALHRFRCSRQSTGGFAAQSPAKLTRMAITTNTLHGIGDENKDFMFQCSILFIQMTAGEYWDGCEDHIFSHFHLACEGCLRPVEERELETRSDYKHPDVTDMVSGWKDETTNWFETRKIPELQVKDWSDLSPGDQSYQVGRAEGFLFGERMNTQQTIVNDGSLFPLTVGKNVLARPYLEGIVDGVLRASALHVLFKYSFHVIKHPRSTLIGSGLHILDLISTDKGMQNIWRFQPFQSLFLSVPHRTPPSYPATDSELGSLGLNYLTNLLLKSSKFLDNCKYLEREVWIFSDLLDTKTAGLIGVSGEIAKTLYVSHLSRENKTAISKWKSIIQDLRSREVRISDDDLKPLISKVIVTNQEVRHAAKYINNQNKPAIEKEEPEESKWGEELSSDTESVIVEYELGDKKEPIGLPEVRIQNPTISGLRSFQCATGSHYKLRAILDHSGLKYNDVLCGGDGSGGIGAMVLRRDPDTKLIFNSLFSLDGINLQGTSPSPPSALELVPSIARKCVNLTDAWNNPSNLAHHSTWKYFENLRSEFSLKVSLIILDMEVREVTESRAIEQQLRVSGPSLLSSGGSIIYKTYVNQLCKSGNVLETVGKYFEKVFLYRTQLTSSHSSEVYVLMKGLMKDRQHNFVPIYSGIHNFLKKSPCFRSEEAEFQRALGVKKLNMFQGVPRNFRVDLGVELIHLLSSLGVESGVSYNISQLIQKGQKTRNPSYMWSSFNLVIGSLVNLSAGFVYSPNPPTNERVISLGCWIVGFGIWLSLAWREISIYQQVLKILKDRFTFSWDVVKFKKRFYNEWSITESKRVKKFLYLDHKMALIGQVIRLLNISFPYEINSVNPTNIDNITAEYNKSLTVENVNNWTGIWSFLLETQDLSKSESNSEGFAAIGSEENSNHWTL</sequence>
<dbReference type="InterPro" id="IPR014023">
    <property type="entry name" value="Mononeg_RNA_pol_cat"/>
</dbReference>
<evidence type="ECO:0000256" key="1">
    <source>
        <dbReference type="ARBA" id="ARBA00004192"/>
    </source>
</evidence>
<keyword evidence="17" id="KW-1035">Host cytoplasm</keyword>
<feature type="domain" description="RdRp catalytic" evidence="27">
    <location>
        <begin position="626"/>
        <end position="812"/>
    </location>
</feature>
<reference evidence="29 30" key="1">
    <citation type="submission" date="2021-08" db="EMBL/GenBank/DDBJ databases">
        <authorList>
            <person name="Li N.N."/>
        </authorList>
    </citation>
    <scope>NUCLEOTIDE SEQUENCE [LARGE SCALE GENOMIC DNA]</scope>
    <source>
        <strain evidence="29">Sichuan/2019</strain>
    </source>
</reference>
<dbReference type="Proteomes" id="UP001157423">
    <property type="component" value="Segment"/>
</dbReference>
<dbReference type="EC" id="2.7.7.48" evidence="3"/>
<dbReference type="GeneID" id="80544336"/>
<keyword evidence="7" id="KW-0507">mRNA processing</keyword>
<dbReference type="Pfam" id="PF21081">
    <property type="entry name" value="Methyltrans_Mon_3rd"/>
    <property type="match status" value="1"/>
</dbReference>
<dbReference type="EMBL" id="MZ822104">
    <property type="protein sequence ID" value="UCR92531.1"/>
    <property type="molecule type" value="Viral_cRNA"/>
</dbReference>
<keyword evidence="16" id="KW-0506">mRNA capping</keyword>
<dbReference type="GO" id="GO:0044423">
    <property type="term" value="C:virion component"/>
    <property type="evidence" value="ECO:0007669"/>
    <property type="project" value="UniProtKB-KW"/>
</dbReference>
<dbReference type="NCBIfam" id="TIGR04198">
    <property type="entry name" value="paramyx_RNAcap"/>
    <property type="match status" value="1"/>
</dbReference>
<dbReference type="Pfam" id="PF14318">
    <property type="entry name" value="Mononeg_mRNAcap"/>
    <property type="match status" value="1"/>
</dbReference>
<dbReference type="PROSITE" id="PS50526">
    <property type="entry name" value="RDRP_SSRNA_NEG_NONSEG"/>
    <property type="match status" value="1"/>
</dbReference>
<evidence type="ECO:0000256" key="24">
    <source>
        <dbReference type="ARBA" id="ARBA00047332"/>
    </source>
</evidence>
<protein>
    <recommendedName>
        <fullName evidence="23">Replicase</fullName>
        <ecNumber evidence="21">2.1.1.375</ecNumber>
        <ecNumber evidence="3">2.7.7.48</ecNumber>
        <ecNumber evidence="4">2.7.7.88</ecNumber>
    </recommendedName>
    <alternativeName>
        <fullName evidence="22">Transcriptase</fullName>
    </alternativeName>
</protein>
<evidence type="ECO:0000256" key="13">
    <source>
        <dbReference type="ARBA" id="ARBA00022840"/>
    </source>
</evidence>
<evidence type="ECO:0000256" key="19">
    <source>
        <dbReference type="ARBA" id="ARBA00024494"/>
    </source>
</evidence>
<dbReference type="KEGG" id="vg:80544336"/>
<comment type="catalytic activity">
    <reaction evidence="25">
        <text>a 5'-end (5'-triphosphoguanosine)-adenylyl-adenylyl-cytidylyl-adenosine in mRNA + 2 S-adenosyl-L-methionine = a 5'-end (N(7)-methyl 5'-triphosphoguanosine)-(2'-O-methyladenylyl)-adenylyl-cytidylyl-adenosine in mRNA + 2 S-adenosyl-L-homocysteine + H(+)</text>
        <dbReference type="Rhea" id="RHEA:65376"/>
        <dbReference type="Rhea" id="RHEA-COMP:16797"/>
        <dbReference type="Rhea" id="RHEA-COMP:16798"/>
        <dbReference type="ChEBI" id="CHEBI:15378"/>
        <dbReference type="ChEBI" id="CHEBI:57856"/>
        <dbReference type="ChEBI" id="CHEBI:59789"/>
        <dbReference type="ChEBI" id="CHEBI:156483"/>
        <dbReference type="ChEBI" id="CHEBI:156484"/>
        <dbReference type="EC" id="2.1.1.375"/>
    </reaction>
</comment>
<dbReference type="GO" id="GO:0005524">
    <property type="term" value="F:ATP binding"/>
    <property type="evidence" value="ECO:0007669"/>
    <property type="project" value="UniProtKB-KW"/>
</dbReference>
<dbReference type="GO" id="GO:0030430">
    <property type="term" value="C:host cell cytoplasm"/>
    <property type="evidence" value="ECO:0007669"/>
    <property type="project" value="UniProtKB-SubCell"/>
</dbReference>
<evidence type="ECO:0000256" key="4">
    <source>
        <dbReference type="ARBA" id="ARBA00012582"/>
    </source>
</evidence>
<evidence type="ECO:0000256" key="2">
    <source>
        <dbReference type="ARBA" id="ARBA00004328"/>
    </source>
</evidence>
<evidence type="ECO:0000256" key="14">
    <source>
        <dbReference type="ARBA" id="ARBA00022844"/>
    </source>
</evidence>
<dbReference type="GO" id="GO:0016787">
    <property type="term" value="F:hydrolase activity"/>
    <property type="evidence" value="ECO:0007669"/>
    <property type="project" value="UniProtKB-KW"/>
</dbReference>
<evidence type="ECO:0000256" key="17">
    <source>
        <dbReference type="ARBA" id="ARBA00023200"/>
    </source>
</evidence>
<keyword evidence="14" id="KW-0946">Virion</keyword>
<dbReference type="InterPro" id="IPR026890">
    <property type="entry name" value="Mononeg_mRNAcap"/>
</dbReference>
<dbReference type="GO" id="GO:0003968">
    <property type="term" value="F:RNA-directed RNA polymerase activity"/>
    <property type="evidence" value="ECO:0007669"/>
    <property type="project" value="UniProtKB-KW"/>
</dbReference>
<dbReference type="InterPro" id="IPR048398">
    <property type="entry name" value="Methyltrans_Mon_C"/>
</dbReference>
<dbReference type="InterPro" id="IPR039530">
    <property type="entry name" value="L_methyltransferase_rhabdo"/>
</dbReference>
<keyword evidence="9" id="KW-0949">S-adenosyl-L-methionine</keyword>
<dbReference type="Pfam" id="PF21080">
    <property type="entry name" value="Methyltrans_Mon_1st"/>
    <property type="match status" value="1"/>
</dbReference>
<evidence type="ECO:0000256" key="6">
    <source>
        <dbReference type="ARBA" id="ARBA00022603"/>
    </source>
</evidence>
<dbReference type="PROSITE" id="PS51590">
    <property type="entry name" value="SAM_MT_MNV_L"/>
    <property type="match status" value="1"/>
</dbReference>
<evidence type="ECO:0000256" key="18">
    <source>
        <dbReference type="ARBA" id="ARBA00023268"/>
    </source>
</evidence>
<dbReference type="GO" id="GO:0004482">
    <property type="term" value="F:mRNA 5'-cap (guanine-N7-)-methyltransferase activity"/>
    <property type="evidence" value="ECO:0007669"/>
    <property type="project" value="InterPro"/>
</dbReference>
<evidence type="ECO:0000259" key="28">
    <source>
        <dbReference type="PROSITE" id="PS51590"/>
    </source>
</evidence>
<evidence type="ECO:0000256" key="7">
    <source>
        <dbReference type="ARBA" id="ARBA00022664"/>
    </source>
</evidence>
<keyword evidence="5" id="KW-0696">RNA-directed RNA polymerase</keyword>
<dbReference type="EC" id="2.7.7.88" evidence="4"/>
<dbReference type="InterPro" id="IPR025786">
    <property type="entry name" value="Mononega_L_MeTrfase"/>
</dbReference>
<organism evidence="29 30">
    <name type="scientific">Apis rhabdovirus 3</name>
    <dbReference type="NCBI Taxonomy" id="2873557"/>
    <lineage>
        <taxon>Viruses</taxon>
        <taxon>Riboviria</taxon>
        <taxon>Orthornavirae</taxon>
        <taxon>Negarnaviricota</taxon>
        <taxon>Haploviricotina</taxon>
        <taxon>Monjiviricetes</taxon>
        <taxon>Mononegavirales</taxon>
        <taxon>Rhabdoviridae</taxon>
        <taxon>Alpharhabdovirinae</taxon>
        <taxon>Sigmavirus</taxon>
        <taxon>Sigmavirus sichuan</taxon>
    </lineage>
</organism>
<evidence type="ECO:0000256" key="12">
    <source>
        <dbReference type="ARBA" id="ARBA00022801"/>
    </source>
</evidence>
<evidence type="ECO:0000256" key="9">
    <source>
        <dbReference type="ARBA" id="ARBA00022691"/>
    </source>
</evidence>
<feature type="domain" description="Mononegavirus-type SAM-dependent 2'-O-MTase" evidence="28">
    <location>
        <begin position="1678"/>
        <end position="1874"/>
    </location>
</feature>
<evidence type="ECO:0000256" key="26">
    <source>
        <dbReference type="ARBA" id="ARBA00048548"/>
    </source>
</evidence>
<accession>A0A8K1J6W3</accession>
<dbReference type="RefSeq" id="YP_010805440.1">
    <property type="nucleotide sequence ID" value="NC_077149.1"/>
</dbReference>
<keyword evidence="13" id="KW-0067">ATP-binding</keyword>
<comment type="catalytic activity">
    <reaction evidence="26">
        <text>GTP + H2O = GDP + phosphate + H(+)</text>
        <dbReference type="Rhea" id="RHEA:19669"/>
        <dbReference type="ChEBI" id="CHEBI:15377"/>
        <dbReference type="ChEBI" id="CHEBI:15378"/>
        <dbReference type="ChEBI" id="CHEBI:37565"/>
        <dbReference type="ChEBI" id="CHEBI:43474"/>
        <dbReference type="ChEBI" id="CHEBI:58189"/>
    </reaction>
</comment>
<evidence type="ECO:0000256" key="25">
    <source>
        <dbReference type="ARBA" id="ARBA00047370"/>
    </source>
</evidence>